<protein>
    <submittedName>
        <fullName evidence="3">Phage replication protein O</fullName>
    </submittedName>
</protein>
<name>A0A1T4XFJ7_9GAMM</name>
<dbReference type="OrthoDB" id="5623002at2"/>
<evidence type="ECO:0000313" key="4">
    <source>
        <dbReference type="Proteomes" id="UP000190460"/>
    </source>
</evidence>
<dbReference type="Pfam" id="PF04492">
    <property type="entry name" value="Phage_rep_O"/>
    <property type="match status" value="1"/>
</dbReference>
<gene>
    <name evidence="3" type="ORF">SAMN02745130_02920</name>
</gene>
<dbReference type="Gene3D" id="1.10.10.10">
    <property type="entry name" value="Winged helix-like DNA-binding domain superfamily/Winged helix DNA-binding domain"/>
    <property type="match status" value="1"/>
</dbReference>
<proteinExistence type="predicted"/>
<dbReference type="EMBL" id="FUYB01000017">
    <property type="protein sequence ID" value="SKA88310.1"/>
    <property type="molecule type" value="Genomic_DNA"/>
</dbReference>
<feature type="domain" description="Bacteriophage lambda Replication protein O N-terminal" evidence="2">
    <location>
        <begin position="4"/>
        <end position="74"/>
    </location>
</feature>
<accession>A0A1T4XFJ7</accession>
<dbReference type="GO" id="GO:0006260">
    <property type="term" value="P:DNA replication"/>
    <property type="evidence" value="ECO:0007669"/>
    <property type="project" value="InterPro"/>
</dbReference>
<evidence type="ECO:0000256" key="1">
    <source>
        <dbReference type="SAM" id="MobiDB-lite"/>
    </source>
</evidence>
<organism evidence="3 4">
    <name type="scientific">Thiothrix eikelboomii</name>
    <dbReference type="NCBI Taxonomy" id="92487"/>
    <lineage>
        <taxon>Bacteria</taxon>
        <taxon>Pseudomonadati</taxon>
        <taxon>Pseudomonadota</taxon>
        <taxon>Gammaproteobacteria</taxon>
        <taxon>Thiotrichales</taxon>
        <taxon>Thiotrichaceae</taxon>
        <taxon>Thiothrix</taxon>
    </lineage>
</organism>
<feature type="region of interest" description="Disordered" evidence="1">
    <location>
        <begin position="227"/>
        <end position="250"/>
    </location>
</feature>
<dbReference type="AlphaFoldDB" id="A0A1T4XFJ7"/>
<keyword evidence="4" id="KW-1185">Reference proteome</keyword>
<dbReference type="InterPro" id="IPR006497">
    <property type="entry name" value="Phage_lambda_VrpO_N"/>
</dbReference>
<feature type="compositionally biased region" description="Polar residues" evidence="1">
    <location>
        <begin position="229"/>
        <end position="240"/>
    </location>
</feature>
<dbReference type="RefSeq" id="WP_078923377.1">
    <property type="nucleotide sequence ID" value="NZ_FUYB01000017.1"/>
</dbReference>
<evidence type="ECO:0000259" key="2">
    <source>
        <dbReference type="Pfam" id="PF04492"/>
    </source>
</evidence>
<reference evidence="4" key="1">
    <citation type="submission" date="2017-02" db="EMBL/GenBank/DDBJ databases">
        <authorList>
            <person name="Varghese N."/>
            <person name="Submissions S."/>
        </authorList>
    </citation>
    <scope>NUCLEOTIDE SEQUENCE [LARGE SCALE GENOMIC DNA]</scope>
    <source>
        <strain evidence="4">ATCC 49788</strain>
    </source>
</reference>
<dbReference type="STRING" id="92487.SAMN02745130_02920"/>
<evidence type="ECO:0000313" key="3">
    <source>
        <dbReference type="EMBL" id="SKA88310.1"/>
    </source>
</evidence>
<sequence>MSSLSRDLIDAALAADLSKNEYKVFLALFRQTLCYGKASDPLTLKRLADLTGIRKDRLAQAVQGVITKGLFEATEHKIFDTLYAIGGQFLNAAAVPFFAPHLPVNGKSSPVTETVSEIREDLPESRVHTSIHLTPLTTTSFTPQPTQTKIEASEKAAVVVSGDLNSLPYPESFTSSECQQAARCLDGLHPELASDCLQLLKLGLLSGRVKSPLAYLNQLGKAARAGQLDRSQLVPSSSAPTAEARDQRPVSTEQRYRLQILAADIQALDRLQALAGCPLDASTQAHRQTLVSEFKALKAQLQENAA</sequence>
<dbReference type="InterPro" id="IPR036388">
    <property type="entry name" value="WH-like_DNA-bd_sf"/>
</dbReference>
<dbReference type="Proteomes" id="UP000190460">
    <property type="component" value="Unassembled WGS sequence"/>
</dbReference>